<comment type="caution">
    <text evidence="3">The sequence shown here is derived from an EMBL/GenBank/DDBJ whole genome shotgun (WGS) entry which is preliminary data.</text>
</comment>
<dbReference type="Gene3D" id="3.40.50.1820">
    <property type="entry name" value="alpha/beta hydrolase"/>
    <property type="match status" value="1"/>
</dbReference>
<dbReference type="InterPro" id="IPR029058">
    <property type="entry name" value="AB_hydrolase_fold"/>
</dbReference>
<evidence type="ECO:0000256" key="1">
    <source>
        <dbReference type="ARBA" id="ARBA00022801"/>
    </source>
</evidence>
<keyword evidence="4" id="KW-1185">Reference proteome</keyword>
<evidence type="ECO:0000313" key="4">
    <source>
        <dbReference type="Proteomes" id="UP000542125"/>
    </source>
</evidence>
<dbReference type="AlphaFoldDB" id="A0A7Y9IT16"/>
<proteinExistence type="predicted"/>
<accession>A0A7Y9IT16</accession>
<keyword evidence="1 3" id="KW-0378">Hydrolase</keyword>
<dbReference type="PANTHER" id="PTHR43798:SF31">
    <property type="entry name" value="AB HYDROLASE SUPERFAMILY PROTEIN YCLE"/>
    <property type="match status" value="1"/>
</dbReference>
<dbReference type="EC" id="3.1.1.24" evidence="3"/>
<organism evidence="3 4">
    <name type="scientific">Pigmentiphaga litoralis</name>
    <dbReference type="NCBI Taxonomy" id="516702"/>
    <lineage>
        <taxon>Bacteria</taxon>
        <taxon>Pseudomonadati</taxon>
        <taxon>Pseudomonadota</taxon>
        <taxon>Betaproteobacteria</taxon>
        <taxon>Burkholderiales</taxon>
        <taxon>Alcaligenaceae</taxon>
        <taxon>Pigmentiphaga</taxon>
    </lineage>
</organism>
<dbReference type="EMBL" id="JACBYR010000001">
    <property type="protein sequence ID" value="NYE82476.1"/>
    <property type="molecule type" value="Genomic_DNA"/>
</dbReference>
<name>A0A7Y9IT16_9BURK</name>
<dbReference type="PRINTS" id="PR00111">
    <property type="entry name" value="ABHYDROLASE"/>
</dbReference>
<dbReference type="InterPro" id="IPR000639">
    <property type="entry name" value="Epox_hydrolase-like"/>
</dbReference>
<dbReference type="PANTHER" id="PTHR43798">
    <property type="entry name" value="MONOACYLGLYCEROL LIPASE"/>
    <property type="match status" value="1"/>
</dbReference>
<sequence>MDTIIIGPHAPRLAVSVAGQGPLVLMVHGMGGDRTTWHAQIEALQPHFTAASVDLRGYGGSGDIEGPLDFHRDFGADLLTVLDHFNAPRAHLVGLSMGSRVVRSLALRHPERVASLVLANGSPGFDAMTAEDVERFIADRSAGFAGGRVPASFGMDQARAMCAPDAAPEALRIAADAMQRIRLANYLAVLDASTRQDRGDLLERIACPTLVISSDQDRVYPEYVTQQLVDRIPGAVHARIEHAGHLSNLEQPEAFNRAVLDFLL</sequence>
<feature type="domain" description="AB hydrolase-1" evidence="2">
    <location>
        <begin position="22"/>
        <end position="251"/>
    </location>
</feature>
<dbReference type="GO" id="GO:0047570">
    <property type="term" value="F:3-oxoadipate enol-lactonase activity"/>
    <property type="evidence" value="ECO:0007669"/>
    <property type="project" value="UniProtKB-EC"/>
</dbReference>
<dbReference type="InterPro" id="IPR050266">
    <property type="entry name" value="AB_hydrolase_sf"/>
</dbReference>
<reference evidence="3 4" key="1">
    <citation type="submission" date="2020-07" db="EMBL/GenBank/DDBJ databases">
        <title>Genomic Encyclopedia of Type Strains, Phase IV (KMG-V): Genome sequencing to study the core and pangenomes of soil and plant-associated prokaryotes.</title>
        <authorList>
            <person name="Whitman W."/>
        </authorList>
    </citation>
    <scope>NUCLEOTIDE SEQUENCE [LARGE SCALE GENOMIC DNA]</scope>
    <source>
        <strain evidence="3 4">SAS40</strain>
    </source>
</reference>
<dbReference type="GO" id="GO:0016020">
    <property type="term" value="C:membrane"/>
    <property type="evidence" value="ECO:0007669"/>
    <property type="project" value="TreeGrafter"/>
</dbReference>
<gene>
    <name evidence="3" type="ORF">FHW18_001747</name>
</gene>
<dbReference type="RefSeq" id="WP_179585400.1">
    <property type="nucleotide sequence ID" value="NZ_JACBYR010000001.1"/>
</dbReference>
<protein>
    <submittedName>
        <fullName evidence="3">3-oxoadipate enol-lactonase</fullName>
        <ecNumber evidence="3">3.1.1.24</ecNumber>
    </submittedName>
</protein>
<dbReference type="Proteomes" id="UP000542125">
    <property type="component" value="Unassembled WGS sequence"/>
</dbReference>
<dbReference type="Pfam" id="PF00561">
    <property type="entry name" value="Abhydrolase_1"/>
    <property type="match status" value="1"/>
</dbReference>
<dbReference type="PRINTS" id="PR00412">
    <property type="entry name" value="EPOXHYDRLASE"/>
</dbReference>
<evidence type="ECO:0000313" key="3">
    <source>
        <dbReference type="EMBL" id="NYE82476.1"/>
    </source>
</evidence>
<dbReference type="SUPFAM" id="SSF53474">
    <property type="entry name" value="alpha/beta-Hydrolases"/>
    <property type="match status" value="1"/>
</dbReference>
<evidence type="ECO:0000259" key="2">
    <source>
        <dbReference type="Pfam" id="PF00561"/>
    </source>
</evidence>
<dbReference type="InterPro" id="IPR000073">
    <property type="entry name" value="AB_hydrolase_1"/>
</dbReference>